<evidence type="ECO:0008006" key="5">
    <source>
        <dbReference type="Google" id="ProtNLM"/>
    </source>
</evidence>
<dbReference type="Proteomes" id="UP000179807">
    <property type="component" value="Unassembled WGS sequence"/>
</dbReference>
<feature type="repeat" description="RCC1" evidence="2">
    <location>
        <begin position="7"/>
        <end position="64"/>
    </location>
</feature>
<name>A0A1J4J6M2_9EUKA</name>
<evidence type="ECO:0000313" key="3">
    <source>
        <dbReference type="EMBL" id="OHS93831.1"/>
    </source>
</evidence>
<dbReference type="GeneID" id="94825337"/>
<dbReference type="VEuPathDB" id="TrichDB:TRFO_02351"/>
<keyword evidence="4" id="KW-1185">Reference proteome</keyword>
<protein>
    <recommendedName>
        <fullName evidence="5">Regulator of chromosome condensation</fullName>
    </recommendedName>
</protein>
<proteinExistence type="predicted"/>
<dbReference type="SUPFAM" id="SSF50985">
    <property type="entry name" value="RCC1/BLIP-II"/>
    <property type="match status" value="1"/>
</dbReference>
<dbReference type="PANTHER" id="PTHR22870">
    <property type="entry name" value="REGULATOR OF CHROMOSOME CONDENSATION"/>
    <property type="match status" value="1"/>
</dbReference>
<dbReference type="Gene3D" id="2.130.10.30">
    <property type="entry name" value="Regulator of chromosome condensation 1/beta-lactamase-inhibitor protein II"/>
    <property type="match status" value="2"/>
</dbReference>
<evidence type="ECO:0000313" key="4">
    <source>
        <dbReference type="Proteomes" id="UP000179807"/>
    </source>
</evidence>
<dbReference type="InterPro" id="IPR051210">
    <property type="entry name" value="Ub_ligase/GEF_domain"/>
</dbReference>
<feature type="repeat" description="RCC1" evidence="2">
    <location>
        <begin position="275"/>
        <end position="326"/>
    </location>
</feature>
<evidence type="ECO:0000256" key="2">
    <source>
        <dbReference type="PROSITE-ProRule" id="PRU00235"/>
    </source>
</evidence>
<keyword evidence="1" id="KW-0677">Repeat</keyword>
<dbReference type="RefSeq" id="XP_068346968.1">
    <property type="nucleotide sequence ID" value="XM_068490633.1"/>
</dbReference>
<dbReference type="PROSITE" id="PS00626">
    <property type="entry name" value="RCC1_2"/>
    <property type="match status" value="1"/>
</dbReference>
<dbReference type="AlphaFoldDB" id="A0A1J4J6M2"/>
<dbReference type="Pfam" id="PF00415">
    <property type="entry name" value="RCC1"/>
    <property type="match status" value="1"/>
</dbReference>
<accession>A0A1J4J6M2</accession>
<dbReference type="OrthoDB" id="70707at2759"/>
<organism evidence="3 4">
    <name type="scientific">Tritrichomonas foetus</name>
    <dbReference type="NCBI Taxonomy" id="1144522"/>
    <lineage>
        <taxon>Eukaryota</taxon>
        <taxon>Metamonada</taxon>
        <taxon>Parabasalia</taxon>
        <taxon>Tritrichomonadida</taxon>
        <taxon>Tritrichomonadidae</taxon>
        <taxon>Tritrichomonas</taxon>
    </lineage>
</organism>
<reference evidence="3" key="1">
    <citation type="submission" date="2016-10" db="EMBL/GenBank/DDBJ databases">
        <authorList>
            <person name="Benchimol M."/>
            <person name="Almeida L.G."/>
            <person name="Vasconcelos A.T."/>
            <person name="Perreira-Neves A."/>
            <person name="Rosa I.A."/>
            <person name="Tasca T."/>
            <person name="Bogo M.R."/>
            <person name="de Souza W."/>
        </authorList>
    </citation>
    <scope>NUCLEOTIDE SEQUENCE [LARGE SCALE GENOMIC DNA]</scope>
    <source>
        <strain evidence="3">K</strain>
    </source>
</reference>
<gene>
    <name evidence="3" type="ORF">TRFO_02351</name>
</gene>
<dbReference type="InterPro" id="IPR000408">
    <property type="entry name" value="Reg_chr_condens"/>
</dbReference>
<dbReference type="EMBL" id="MLAK01001370">
    <property type="protein sequence ID" value="OHS93831.1"/>
    <property type="molecule type" value="Genomic_DNA"/>
</dbReference>
<dbReference type="InterPro" id="IPR009091">
    <property type="entry name" value="RCC1/BLIP-II"/>
</dbReference>
<comment type="caution">
    <text evidence="3">The sequence shown here is derived from an EMBL/GenBank/DDBJ whole genome shotgun (WGS) entry which is preliminary data.</text>
</comment>
<dbReference type="PROSITE" id="PS50012">
    <property type="entry name" value="RCC1_3"/>
    <property type="match status" value="3"/>
</dbReference>
<sequence>MASSQENLMIGAGLNMSRQLGVEPDSASSNGSEIVQMPTGIPICSKDLVSISAGLRHSVFVFNDGKVLAAGDDRNDQIGGNQKKIYQIPTEVKISNEKIVQAACGQYYTAYLTENGQILIHGWRNIGQQHVVNLPAKFVFIAAGFDAPVAIDSEGALYIFDTYYTKEPIKVAGEKPFYDVAKGSDFILAIDVTGAVYGSGSLNNGSNDYKLFKKFENLRADRVFACYETGALLDNGKAYLLNSSHEFELVEAIQDKKIEFMDVGKFYCLFITAENELYGLGTNTNGELMLGKAEDNPVAMTRGPFQKMKLNFVKCGTHHSFAIVNGTPVEHRGAKAFNVK</sequence>
<feature type="repeat" description="RCC1" evidence="2">
    <location>
        <begin position="65"/>
        <end position="115"/>
    </location>
</feature>
<dbReference type="PANTHER" id="PTHR22870:SF388">
    <property type="entry name" value="CLARET, ISOFORM A"/>
    <property type="match status" value="1"/>
</dbReference>
<evidence type="ECO:0000256" key="1">
    <source>
        <dbReference type="ARBA" id="ARBA00022737"/>
    </source>
</evidence>